<feature type="chain" id="PRO_5046021536" description="peptide-methionine (R)-S-oxide reductase" evidence="4">
    <location>
        <begin position="21"/>
        <end position="178"/>
    </location>
</feature>
<organism evidence="6 7">
    <name type="scientific">Hymenobacter koreensis</name>
    <dbReference type="NCBI Taxonomy" id="1084523"/>
    <lineage>
        <taxon>Bacteria</taxon>
        <taxon>Pseudomonadati</taxon>
        <taxon>Bacteroidota</taxon>
        <taxon>Cytophagia</taxon>
        <taxon>Cytophagales</taxon>
        <taxon>Hymenobacteraceae</taxon>
        <taxon>Hymenobacter</taxon>
    </lineage>
</organism>
<dbReference type="EMBL" id="BAABHA010000001">
    <property type="protein sequence ID" value="GAA4372635.1"/>
    <property type="molecule type" value="Genomic_DNA"/>
</dbReference>
<dbReference type="InterPro" id="IPR028427">
    <property type="entry name" value="Met_Sox_Rdtase_MsrB"/>
</dbReference>
<dbReference type="Pfam" id="PF01641">
    <property type="entry name" value="SelR"/>
    <property type="match status" value="1"/>
</dbReference>
<feature type="domain" description="MsrB" evidence="5">
    <location>
        <begin position="56"/>
        <end position="178"/>
    </location>
</feature>
<evidence type="ECO:0000313" key="7">
    <source>
        <dbReference type="Proteomes" id="UP001500454"/>
    </source>
</evidence>
<proteinExistence type="predicted"/>
<comment type="catalytic activity">
    <reaction evidence="3">
        <text>L-methionyl-[protein] + [thioredoxin]-disulfide + H2O = L-methionyl-(R)-S-oxide-[protein] + [thioredoxin]-dithiol</text>
        <dbReference type="Rhea" id="RHEA:24164"/>
        <dbReference type="Rhea" id="RHEA-COMP:10698"/>
        <dbReference type="Rhea" id="RHEA-COMP:10700"/>
        <dbReference type="Rhea" id="RHEA-COMP:12313"/>
        <dbReference type="Rhea" id="RHEA-COMP:12314"/>
        <dbReference type="ChEBI" id="CHEBI:15377"/>
        <dbReference type="ChEBI" id="CHEBI:16044"/>
        <dbReference type="ChEBI" id="CHEBI:29950"/>
        <dbReference type="ChEBI" id="CHEBI:45764"/>
        <dbReference type="ChEBI" id="CHEBI:50058"/>
        <dbReference type="EC" id="1.8.4.12"/>
    </reaction>
</comment>
<reference evidence="7" key="1">
    <citation type="journal article" date="2019" name="Int. J. Syst. Evol. Microbiol.">
        <title>The Global Catalogue of Microorganisms (GCM) 10K type strain sequencing project: providing services to taxonomists for standard genome sequencing and annotation.</title>
        <authorList>
            <consortium name="The Broad Institute Genomics Platform"/>
            <consortium name="The Broad Institute Genome Sequencing Center for Infectious Disease"/>
            <person name="Wu L."/>
            <person name="Ma J."/>
        </authorList>
    </citation>
    <scope>NUCLEOTIDE SEQUENCE [LARGE SCALE GENOMIC DNA]</scope>
    <source>
        <strain evidence="7">JCM 17924</strain>
    </source>
</reference>
<keyword evidence="2" id="KW-0560">Oxidoreductase</keyword>
<dbReference type="PROSITE" id="PS51790">
    <property type="entry name" value="MSRB"/>
    <property type="match status" value="1"/>
</dbReference>
<dbReference type="PANTHER" id="PTHR10173">
    <property type="entry name" value="METHIONINE SULFOXIDE REDUCTASE"/>
    <property type="match status" value="1"/>
</dbReference>
<accession>A0ABP8ITQ3</accession>
<evidence type="ECO:0000256" key="3">
    <source>
        <dbReference type="ARBA" id="ARBA00048488"/>
    </source>
</evidence>
<keyword evidence="4" id="KW-0732">Signal</keyword>
<dbReference type="NCBIfam" id="TIGR00357">
    <property type="entry name" value="peptide-methionine (R)-S-oxide reductase MsrB"/>
    <property type="match status" value="1"/>
</dbReference>
<dbReference type="InterPro" id="IPR002579">
    <property type="entry name" value="Met_Sox_Rdtase_MsrB_dom"/>
</dbReference>
<evidence type="ECO:0000256" key="1">
    <source>
        <dbReference type="ARBA" id="ARBA00012499"/>
    </source>
</evidence>
<evidence type="ECO:0000313" key="6">
    <source>
        <dbReference type="EMBL" id="GAA4372635.1"/>
    </source>
</evidence>
<dbReference type="RefSeq" id="WP_345220610.1">
    <property type="nucleotide sequence ID" value="NZ_BAABHA010000001.1"/>
</dbReference>
<comment type="caution">
    <text evidence="6">The sequence shown here is derived from an EMBL/GenBank/DDBJ whole genome shotgun (WGS) entry which is preliminary data.</text>
</comment>
<name>A0ABP8ITQ3_9BACT</name>
<dbReference type="PANTHER" id="PTHR10173:SF52">
    <property type="entry name" value="METHIONINE-R-SULFOXIDE REDUCTASE B1"/>
    <property type="match status" value="1"/>
</dbReference>
<protein>
    <recommendedName>
        <fullName evidence="1">peptide-methionine (R)-S-oxide reductase</fullName>
        <ecNumber evidence="1">1.8.4.12</ecNumber>
    </recommendedName>
</protein>
<dbReference type="Proteomes" id="UP001500454">
    <property type="component" value="Unassembled WGS sequence"/>
</dbReference>
<sequence length="178" mass="19693">MRIPVLLLSLLCLTSLPACSQQKTKEISVAKASNKVYPTAQPMTNKADEFPVRKTDAQWKLQLTPEQYTILREKGTERPFANKYNDNHEKGAFYCAADKNLLFHSTEKFESGTGWPSFFAPATASSVKVQKDNSHGMSRDEVVCAKCGGHLGHVFDDGPAPTGLRYCMNSGAMVFVKK</sequence>
<dbReference type="SUPFAM" id="SSF51316">
    <property type="entry name" value="Mss4-like"/>
    <property type="match status" value="1"/>
</dbReference>
<evidence type="ECO:0000256" key="2">
    <source>
        <dbReference type="ARBA" id="ARBA00023002"/>
    </source>
</evidence>
<dbReference type="EC" id="1.8.4.12" evidence="1"/>
<gene>
    <name evidence="6" type="ORF">GCM10023186_02370</name>
</gene>
<dbReference type="Gene3D" id="2.170.150.20">
    <property type="entry name" value="Peptide methionine sulfoxide reductase"/>
    <property type="match status" value="1"/>
</dbReference>
<dbReference type="InterPro" id="IPR011057">
    <property type="entry name" value="Mss4-like_sf"/>
</dbReference>
<evidence type="ECO:0000256" key="4">
    <source>
        <dbReference type="SAM" id="SignalP"/>
    </source>
</evidence>
<evidence type="ECO:0000259" key="5">
    <source>
        <dbReference type="PROSITE" id="PS51790"/>
    </source>
</evidence>
<feature type="signal peptide" evidence="4">
    <location>
        <begin position="1"/>
        <end position="20"/>
    </location>
</feature>
<keyword evidence="7" id="KW-1185">Reference proteome</keyword>